<gene>
    <name evidence="3" type="ORF">HQM25_05770</name>
</gene>
<dbReference type="Proteomes" id="UP000502498">
    <property type="component" value="Chromosome"/>
</dbReference>
<dbReference type="InterPro" id="IPR050300">
    <property type="entry name" value="GDXG_lipolytic_enzyme"/>
</dbReference>
<dbReference type="RefSeq" id="WP_172989377.1">
    <property type="nucleotide sequence ID" value="NZ_CP054038.1"/>
</dbReference>
<evidence type="ECO:0000313" key="4">
    <source>
        <dbReference type="Proteomes" id="UP000502498"/>
    </source>
</evidence>
<dbReference type="InterPro" id="IPR049492">
    <property type="entry name" value="BD-FAE-like_dom"/>
</dbReference>
<dbReference type="InterPro" id="IPR029058">
    <property type="entry name" value="AB_hydrolase_fold"/>
</dbReference>
<proteinExistence type="predicted"/>
<dbReference type="PANTHER" id="PTHR48081:SF6">
    <property type="entry name" value="PEPTIDASE S9 PROLYL OLIGOPEPTIDASE CATALYTIC DOMAIN-CONTAINING PROTEIN"/>
    <property type="match status" value="1"/>
</dbReference>
<reference evidence="3 4" key="1">
    <citation type="submission" date="2020-05" db="EMBL/GenBank/DDBJ databases">
        <title>Strain PA2F3 complete genome.</title>
        <authorList>
            <person name="Kim Y.-S."/>
            <person name="Kim S.-J."/>
            <person name="Jung H.-k."/>
            <person name="Kim S.-E."/>
            <person name="Kim K.-H."/>
        </authorList>
    </citation>
    <scope>NUCLEOTIDE SEQUENCE [LARGE SCALE GENOMIC DNA]</scope>
    <source>
        <strain evidence="3 4">PA2F3</strain>
    </source>
</reference>
<dbReference type="Gene3D" id="3.40.50.1820">
    <property type="entry name" value="alpha/beta hydrolase"/>
    <property type="match status" value="1"/>
</dbReference>
<sequence>MKREVIVAVAAGIAALAVGGGAFALARVTRPQTGRPGPPDDPAWPVERIRTGRPDVELSVTHSETRVLADQGWRSVNTIQNVSVPTVTAIRPHPDTATGAAMIVLPGGAFGALAWDVEGIEIGQFLAERGITAFVLKYRIRTPTIGVAWSVITRGLKDGISPGRAAAISDARQAVRFVRENAVRLGIDPRRVGMTGFSAGAIATLGTLTGDDAATRPNIAASVYGLDHVENVHPADTSLLIAAADPDTTVADAKNIETVWKNAGAPVETHLFQSGDHGFGLGRPGTDSMRFAGVYDDWLVRQGYARPHEEHSR</sequence>
<dbReference type="SUPFAM" id="SSF53474">
    <property type="entry name" value="alpha/beta-Hydrolases"/>
    <property type="match status" value="1"/>
</dbReference>
<dbReference type="PANTHER" id="PTHR48081">
    <property type="entry name" value="AB HYDROLASE SUPERFAMILY PROTEIN C4A8.06C"/>
    <property type="match status" value="1"/>
</dbReference>
<evidence type="ECO:0000313" key="3">
    <source>
        <dbReference type="EMBL" id="QKJ18936.1"/>
    </source>
</evidence>
<dbReference type="Pfam" id="PF20434">
    <property type="entry name" value="BD-FAE"/>
    <property type="match status" value="1"/>
</dbReference>
<feature type="domain" description="BD-FAE-like" evidence="2">
    <location>
        <begin position="166"/>
        <end position="212"/>
    </location>
</feature>
<dbReference type="AlphaFoldDB" id="A0A7D4QHN3"/>
<organism evidence="3 4">
    <name type="scientific">Microbacterium hominis</name>
    <dbReference type="NCBI Taxonomy" id="162426"/>
    <lineage>
        <taxon>Bacteria</taxon>
        <taxon>Bacillati</taxon>
        <taxon>Actinomycetota</taxon>
        <taxon>Actinomycetes</taxon>
        <taxon>Micrococcales</taxon>
        <taxon>Microbacteriaceae</taxon>
        <taxon>Microbacterium</taxon>
    </lineage>
</organism>
<keyword evidence="1 3" id="KW-0378">Hydrolase</keyword>
<dbReference type="EMBL" id="CP054038">
    <property type="protein sequence ID" value="QKJ18936.1"/>
    <property type="molecule type" value="Genomic_DNA"/>
</dbReference>
<protein>
    <submittedName>
        <fullName evidence="3">Dienelactone hydrolase family protein</fullName>
    </submittedName>
</protein>
<evidence type="ECO:0000256" key="1">
    <source>
        <dbReference type="ARBA" id="ARBA00022801"/>
    </source>
</evidence>
<dbReference type="GO" id="GO:0016787">
    <property type="term" value="F:hydrolase activity"/>
    <property type="evidence" value="ECO:0007669"/>
    <property type="project" value="UniProtKB-KW"/>
</dbReference>
<evidence type="ECO:0000259" key="2">
    <source>
        <dbReference type="Pfam" id="PF20434"/>
    </source>
</evidence>
<name>A0A7D4QHN3_9MICO</name>
<accession>A0A7D4QHN3</accession>